<comment type="caution">
    <text evidence="6">The sequence shown here is derived from an EMBL/GenBank/DDBJ whole genome shotgun (WGS) entry which is preliminary data.</text>
</comment>
<evidence type="ECO:0000256" key="5">
    <source>
        <dbReference type="SAM" id="Phobius"/>
    </source>
</evidence>
<dbReference type="Proteomes" id="UP001139103">
    <property type="component" value="Unassembled WGS sequence"/>
</dbReference>
<evidence type="ECO:0000313" key="6">
    <source>
        <dbReference type="EMBL" id="MCC9627677.1"/>
    </source>
</evidence>
<reference evidence="6" key="1">
    <citation type="submission" date="2021-11" db="EMBL/GenBank/DDBJ databases">
        <title>Genome sequence.</title>
        <authorList>
            <person name="Sun Q."/>
        </authorList>
    </citation>
    <scope>NUCLEOTIDE SEQUENCE</scope>
    <source>
        <strain evidence="6">JC732</strain>
    </source>
</reference>
<feature type="transmembrane region" description="Helical" evidence="5">
    <location>
        <begin position="90"/>
        <end position="107"/>
    </location>
</feature>
<gene>
    <name evidence="6" type="ORF">LOC68_04670</name>
</gene>
<evidence type="ECO:0000256" key="2">
    <source>
        <dbReference type="ARBA" id="ARBA00022692"/>
    </source>
</evidence>
<organism evidence="6 7">
    <name type="scientific">Blastopirellula sediminis</name>
    <dbReference type="NCBI Taxonomy" id="2894196"/>
    <lineage>
        <taxon>Bacteria</taxon>
        <taxon>Pseudomonadati</taxon>
        <taxon>Planctomycetota</taxon>
        <taxon>Planctomycetia</taxon>
        <taxon>Pirellulales</taxon>
        <taxon>Pirellulaceae</taxon>
        <taxon>Blastopirellula</taxon>
    </lineage>
</organism>
<keyword evidence="2 5" id="KW-0812">Transmembrane</keyword>
<protein>
    <submittedName>
        <fullName evidence="6">Isoprenylcysteine carboxylmethyltransferase family protein</fullName>
    </submittedName>
</protein>
<dbReference type="PANTHER" id="PTHR43847:SF1">
    <property type="entry name" value="BLL3993 PROTEIN"/>
    <property type="match status" value="1"/>
</dbReference>
<feature type="transmembrane region" description="Helical" evidence="5">
    <location>
        <begin position="174"/>
        <end position="196"/>
    </location>
</feature>
<feature type="transmembrane region" description="Helical" evidence="5">
    <location>
        <begin position="21"/>
        <end position="43"/>
    </location>
</feature>
<feature type="transmembrane region" description="Helical" evidence="5">
    <location>
        <begin position="49"/>
        <end position="69"/>
    </location>
</feature>
<dbReference type="EMBL" id="JAJKFT010000004">
    <property type="protein sequence ID" value="MCC9627677.1"/>
    <property type="molecule type" value="Genomic_DNA"/>
</dbReference>
<accession>A0A9X1MJW6</accession>
<dbReference type="RefSeq" id="WP_230216261.1">
    <property type="nucleotide sequence ID" value="NZ_JAJKFT010000004.1"/>
</dbReference>
<dbReference type="PANTHER" id="PTHR43847">
    <property type="entry name" value="BLL3993 PROTEIN"/>
    <property type="match status" value="1"/>
</dbReference>
<name>A0A9X1MJW6_9BACT</name>
<dbReference type="InterPro" id="IPR007269">
    <property type="entry name" value="ICMT_MeTrfase"/>
</dbReference>
<proteinExistence type="predicted"/>
<sequence length="239" mass="26893">MPTNQTSTPDQSPQGINRRQLILRLACLPVFFALFMFLPAGTWTWPKGWLFILVLLGIILVGSLILQRVNPEVIVARRRIHKGTKPWDKILLWLYVTTTLAAVPVAALDESRYHWFPVPWWVCGIGYAVLLAGCGIVTWAEGVNKFFEITVRIQTDRGHTVIDKGPYAIIRHPGYVGAIFTAIGVALSLGSLWALIPAGVASIVLIVRTEWEDQTLQDELTGYKEYAQRVRYKQIPGVW</sequence>
<feature type="transmembrane region" description="Helical" evidence="5">
    <location>
        <begin position="119"/>
        <end position="140"/>
    </location>
</feature>
<dbReference type="InterPro" id="IPR052527">
    <property type="entry name" value="Metal_cation-efflux_comp"/>
</dbReference>
<evidence type="ECO:0000256" key="1">
    <source>
        <dbReference type="ARBA" id="ARBA00004141"/>
    </source>
</evidence>
<evidence type="ECO:0000256" key="4">
    <source>
        <dbReference type="ARBA" id="ARBA00023136"/>
    </source>
</evidence>
<evidence type="ECO:0000313" key="7">
    <source>
        <dbReference type="Proteomes" id="UP001139103"/>
    </source>
</evidence>
<comment type="subcellular location">
    <subcellularLocation>
        <location evidence="1">Membrane</location>
        <topology evidence="1">Multi-pass membrane protein</topology>
    </subcellularLocation>
</comment>
<dbReference type="Gene3D" id="1.20.120.1630">
    <property type="match status" value="1"/>
</dbReference>
<dbReference type="AlphaFoldDB" id="A0A9X1MJW6"/>
<keyword evidence="4 5" id="KW-0472">Membrane</keyword>
<keyword evidence="7" id="KW-1185">Reference proteome</keyword>
<dbReference type="Pfam" id="PF04140">
    <property type="entry name" value="ICMT"/>
    <property type="match status" value="1"/>
</dbReference>
<keyword evidence="3 5" id="KW-1133">Transmembrane helix</keyword>
<dbReference type="GO" id="GO:0016020">
    <property type="term" value="C:membrane"/>
    <property type="evidence" value="ECO:0007669"/>
    <property type="project" value="UniProtKB-SubCell"/>
</dbReference>
<evidence type="ECO:0000256" key="3">
    <source>
        <dbReference type="ARBA" id="ARBA00022989"/>
    </source>
</evidence>
<dbReference type="GO" id="GO:0004671">
    <property type="term" value="F:protein C-terminal S-isoprenylcysteine carboxyl O-methyltransferase activity"/>
    <property type="evidence" value="ECO:0007669"/>
    <property type="project" value="InterPro"/>
</dbReference>